<dbReference type="RefSeq" id="WP_003514128.1">
    <property type="nucleotide sequence ID" value="NZ_CP013828.1"/>
</dbReference>
<gene>
    <name evidence="4" type="ORF">M972_112839</name>
</gene>
<feature type="transmembrane region" description="Helical" evidence="3">
    <location>
        <begin position="426"/>
        <end position="450"/>
    </location>
</feature>
<feature type="transmembrane region" description="Helical" evidence="3">
    <location>
        <begin position="295"/>
        <end position="322"/>
    </location>
</feature>
<evidence type="ECO:0000313" key="5">
    <source>
        <dbReference type="Proteomes" id="UP000223596"/>
    </source>
</evidence>
<evidence type="ECO:0000256" key="3">
    <source>
        <dbReference type="SAM" id="Phobius"/>
    </source>
</evidence>
<dbReference type="Pfam" id="PF03323">
    <property type="entry name" value="GerA"/>
    <property type="match status" value="1"/>
</dbReference>
<dbReference type="EMBL" id="PDBW01000001">
    <property type="protein sequence ID" value="PFH04018.1"/>
    <property type="molecule type" value="Genomic_DNA"/>
</dbReference>
<reference evidence="4 5" key="1">
    <citation type="submission" date="2017-09" db="EMBL/GenBank/DDBJ databases">
        <title>Evaluation of Pacific Biosciences Sequencing Technology to Finishing C. thermocellum Genome Sequences.</title>
        <authorList>
            <person name="Brown S."/>
        </authorList>
    </citation>
    <scope>NUCLEOTIDE SEQUENCE [LARGE SCALE GENOMIC DNA]</scope>
    <source>
        <strain evidence="4 5">AD2</strain>
    </source>
</reference>
<accession>A0AB36TJL9</accession>
<evidence type="ECO:0000256" key="2">
    <source>
        <dbReference type="ARBA" id="ARBA00023136"/>
    </source>
</evidence>
<sequence>MSVYRKRTGRKNININSENSLDNKITVLKNYMSNSKDIKDRRFKVGGKNVNTAILFIDNLVDEFMVQDHVIKPIMTNSFEWPQDTGPDAMLEIIKDYMLYGDIVEEVCTIEKMSLGVLDGETLLLVEGSDKGLLINTQNLPKRSIQEPQTEPAVKGPNEGFVESFKDNLALIRKRLKNPNLCVEITNIGKQTNNNAALIYIKGIANDRIVNEVKNKLKSVKNYDVISCEQLMQLVCERAFSIFPLMQWTERPDKAVSSLLEGKVGVIFDNSRGMLIAPVTLTSLMQSPDDYYEKWFIGTVITVIRYISLLITIFLPAVYISITSFHPGMLPTTLLISITGARLGVPLPAFLEALIMVVTLEILQEAGIRLPKVVGQTVSIVGGLVIGQAVVQAGLISPIMVIIISLTAIASFAIPSYSLSLASRVLRVIFMILAAVLGAFGISMGVLYLLGYLCSLKSFGIGFMEPLTPYRFKDWKDSIIVLPKSLLKGRPEYLHSSSAVTKRKGCSKNGK</sequence>
<dbReference type="GO" id="GO:0016020">
    <property type="term" value="C:membrane"/>
    <property type="evidence" value="ECO:0007669"/>
    <property type="project" value="InterPro"/>
</dbReference>
<protein>
    <submittedName>
        <fullName evidence="4">Spore germination protein KA/spore germination protein</fullName>
    </submittedName>
</protein>
<dbReference type="PANTHER" id="PTHR22550">
    <property type="entry name" value="SPORE GERMINATION PROTEIN"/>
    <property type="match status" value="1"/>
</dbReference>
<dbReference type="PANTHER" id="PTHR22550:SF5">
    <property type="entry name" value="LEUCINE ZIPPER PROTEIN 4"/>
    <property type="match status" value="1"/>
</dbReference>
<comment type="caution">
    <text evidence="4">The sequence shown here is derived from an EMBL/GenBank/DDBJ whole genome shotgun (WGS) entry which is preliminary data.</text>
</comment>
<comment type="similarity">
    <text evidence="1">Belongs to the GerABKA family.</text>
</comment>
<keyword evidence="3" id="KW-0812">Transmembrane</keyword>
<organism evidence="4 5">
    <name type="scientific">Acetivibrio thermocellus AD2</name>
    <dbReference type="NCBI Taxonomy" id="1138384"/>
    <lineage>
        <taxon>Bacteria</taxon>
        <taxon>Bacillati</taxon>
        <taxon>Bacillota</taxon>
        <taxon>Clostridia</taxon>
        <taxon>Eubacteriales</taxon>
        <taxon>Oscillospiraceae</taxon>
        <taxon>Acetivibrio</taxon>
    </lineage>
</organism>
<dbReference type="InterPro" id="IPR050768">
    <property type="entry name" value="UPF0353/GerABKA_families"/>
</dbReference>
<evidence type="ECO:0000256" key="1">
    <source>
        <dbReference type="ARBA" id="ARBA00005278"/>
    </source>
</evidence>
<feature type="transmembrane region" description="Helical" evidence="3">
    <location>
        <begin position="370"/>
        <end position="389"/>
    </location>
</feature>
<feature type="transmembrane region" description="Helical" evidence="3">
    <location>
        <begin position="334"/>
        <end position="358"/>
    </location>
</feature>
<name>A0AB36TJL9_ACETH</name>
<dbReference type="GeneID" id="35804086"/>
<dbReference type="Proteomes" id="UP000223596">
    <property type="component" value="Unassembled WGS sequence"/>
</dbReference>
<proteinExistence type="inferred from homology"/>
<evidence type="ECO:0000313" key="4">
    <source>
        <dbReference type="EMBL" id="PFH04018.1"/>
    </source>
</evidence>
<keyword evidence="3" id="KW-1133">Transmembrane helix</keyword>
<keyword evidence="2 3" id="KW-0472">Membrane</keyword>
<dbReference type="AlphaFoldDB" id="A0AB36TJL9"/>
<feature type="transmembrane region" description="Helical" evidence="3">
    <location>
        <begin position="395"/>
        <end position="414"/>
    </location>
</feature>
<dbReference type="PIRSF" id="PIRSF005690">
    <property type="entry name" value="GerBA"/>
    <property type="match status" value="1"/>
</dbReference>
<dbReference type="GO" id="GO:0009847">
    <property type="term" value="P:spore germination"/>
    <property type="evidence" value="ECO:0007669"/>
    <property type="project" value="InterPro"/>
</dbReference>
<dbReference type="InterPro" id="IPR004995">
    <property type="entry name" value="Spore_Ger"/>
</dbReference>